<evidence type="ECO:0000256" key="1">
    <source>
        <dbReference type="SAM" id="MobiDB-lite"/>
    </source>
</evidence>
<feature type="region of interest" description="Disordered" evidence="1">
    <location>
        <begin position="18"/>
        <end position="59"/>
    </location>
</feature>
<evidence type="ECO:0000313" key="2">
    <source>
        <dbReference type="EMBL" id="RVW21055.1"/>
    </source>
</evidence>
<dbReference type="EMBL" id="QGNW01002317">
    <property type="protein sequence ID" value="RVW21055.1"/>
    <property type="molecule type" value="Genomic_DNA"/>
</dbReference>
<sequence length="197" mass="22650">MLEDDIRAISQQVLVTNQLAKNDKSRSSKPSNQTRQEPIKIDPDRQDQNRRCSYHCDHGHTNKQHKSLYYVVEKLIKVRHLKQYVHNKQAKKDGTKSSSAQAPASSIAPKAIINYIHGSPIDDKHNFRRKRQRFFRMATVREQISPVQHIFTKGSVHLINNTITFPSTDVNRVLQSHEDTLIPNIGGRRIQGVKNLS</sequence>
<dbReference type="Proteomes" id="UP000288805">
    <property type="component" value="Unassembled WGS sequence"/>
</dbReference>
<feature type="compositionally biased region" description="Basic and acidic residues" evidence="1">
    <location>
        <begin position="37"/>
        <end position="59"/>
    </location>
</feature>
<dbReference type="AlphaFoldDB" id="A0A438CCT2"/>
<comment type="caution">
    <text evidence="2">The sequence shown here is derived from an EMBL/GenBank/DDBJ whole genome shotgun (WGS) entry which is preliminary data.</text>
</comment>
<name>A0A438CCT2_VITVI</name>
<proteinExistence type="predicted"/>
<organism evidence="2 3">
    <name type="scientific">Vitis vinifera</name>
    <name type="common">Grape</name>
    <dbReference type="NCBI Taxonomy" id="29760"/>
    <lineage>
        <taxon>Eukaryota</taxon>
        <taxon>Viridiplantae</taxon>
        <taxon>Streptophyta</taxon>
        <taxon>Embryophyta</taxon>
        <taxon>Tracheophyta</taxon>
        <taxon>Spermatophyta</taxon>
        <taxon>Magnoliopsida</taxon>
        <taxon>eudicotyledons</taxon>
        <taxon>Gunneridae</taxon>
        <taxon>Pentapetalae</taxon>
        <taxon>rosids</taxon>
        <taxon>Vitales</taxon>
        <taxon>Vitaceae</taxon>
        <taxon>Viteae</taxon>
        <taxon>Vitis</taxon>
    </lineage>
</organism>
<evidence type="ECO:0000313" key="3">
    <source>
        <dbReference type="Proteomes" id="UP000288805"/>
    </source>
</evidence>
<reference evidence="2 3" key="1">
    <citation type="journal article" date="2018" name="PLoS Genet.">
        <title>Population sequencing reveals clonal diversity and ancestral inbreeding in the grapevine cultivar Chardonnay.</title>
        <authorList>
            <person name="Roach M.J."/>
            <person name="Johnson D.L."/>
            <person name="Bohlmann J."/>
            <person name="van Vuuren H.J."/>
            <person name="Jones S.J."/>
            <person name="Pretorius I.S."/>
            <person name="Schmidt S.A."/>
            <person name="Borneman A.R."/>
        </authorList>
    </citation>
    <scope>NUCLEOTIDE SEQUENCE [LARGE SCALE GENOMIC DNA]</scope>
    <source>
        <strain evidence="3">cv. Chardonnay</strain>
        <tissue evidence="2">Leaf</tissue>
    </source>
</reference>
<gene>
    <name evidence="2" type="ORF">CK203_113590</name>
</gene>
<protein>
    <submittedName>
        <fullName evidence="2">Uncharacterized protein</fullName>
    </submittedName>
</protein>
<accession>A0A438CCT2</accession>